<organism evidence="8 9">
    <name type="scientific">Cellulomonas chengniuliangii</name>
    <dbReference type="NCBI Taxonomy" id="2968084"/>
    <lineage>
        <taxon>Bacteria</taxon>
        <taxon>Bacillati</taxon>
        <taxon>Actinomycetota</taxon>
        <taxon>Actinomycetes</taxon>
        <taxon>Micrococcales</taxon>
        <taxon>Cellulomonadaceae</taxon>
        <taxon>Cellulomonas</taxon>
    </lineage>
</organism>
<evidence type="ECO:0000256" key="5">
    <source>
        <dbReference type="ARBA" id="ARBA00048128"/>
    </source>
</evidence>
<gene>
    <name evidence="8" type="primary">galU</name>
    <name evidence="8" type="ORF">NP064_03785</name>
</gene>
<protein>
    <recommendedName>
        <fullName evidence="2 6">UTP--glucose-1-phosphate uridylyltransferase</fullName>
        <ecNumber evidence="2 6">2.7.7.9</ecNumber>
    </recommendedName>
    <alternativeName>
        <fullName evidence="6">UDP-glucose pyrophosphorylase</fullName>
    </alternativeName>
</protein>
<dbReference type="PANTHER" id="PTHR43197">
    <property type="entry name" value="UTP--GLUCOSE-1-PHOSPHATE URIDYLYLTRANSFERASE"/>
    <property type="match status" value="1"/>
</dbReference>
<evidence type="ECO:0000256" key="4">
    <source>
        <dbReference type="ARBA" id="ARBA00022695"/>
    </source>
</evidence>
<reference evidence="8 9" key="1">
    <citation type="submission" date="2022-07" db="EMBL/GenBank/DDBJ databases">
        <title>Novel species in genus cellulomonas.</title>
        <authorList>
            <person name="Ye L."/>
        </authorList>
    </citation>
    <scope>NUCLEOTIDE SEQUENCE [LARGE SCALE GENOMIC DNA]</scope>
    <source>
        <strain evidence="9">zg-Y338</strain>
    </source>
</reference>
<dbReference type="CDD" id="cd02541">
    <property type="entry name" value="UGPase_prokaryotic"/>
    <property type="match status" value="1"/>
</dbReference>
<keyword evidence="3 6" id="KW-0808">Transferase</keyword>
<dbReference type="InterPro" id="IPR029044">
    <property type="entry name" value="Nucleotide-diphossugar_trans"/>
</dbReference>
<comment type="catalytic activity">
    <reaction evidence="5 6">
        <text>alpha-D-glucose 1-phosphate + UTP + H(+) = UDP-alpha-D-glucose + diphosphate</text>
        <dbReference type="Rhea" id="RHEA:19889"/>
        <dbReference type="ChEBI" id="CHEBI:15378"/>
        <dbReference type="ChEBI" id="CHEBI:33019"/>
        <dbReference type="ChEBI" id="CHEBI:46398"/>
        <dbReference type="ChEBI" id="CHEBI:58601"/>
        <dbReference type="ChEBI" id="CHEBI:58885"/>
        <dbReference type="EC" id="2.7.7.9"/>
    </reaction>
</comment>
<proteinExistence type="inferred from homology"/>
<dbReference type="Pfam" id="PF00483">
    <property type="entry name" value="NTP_transferase"/>
    <property type="match status" value="1"/>
</dbReference>
<evidence type="ECO:0000313" key="8">
    <source>
        <dbReference type="EMBL" id="UUI76039.1"/>
    </source>
</evidence>
<dbReference type="GO" id="GO:0003983">
    <property type="term" value="F:UTP:glucose-1-phosphate uridylyltransferase activity"/>
    <property type="evidence" value="ECO:0007669"/>
    <property type="project" value="UniProtKB-EC"/>
</dbReference>
<dbReference type="PANTHER" id="PTHR43197:SF1">
    <property type="entry name" value="UTP--GLUCOSE-1-PHOSPHATE URIDYLYLTRANSFERASE"/>
    <property type="match status" value="1"/>
</dbReference>
<feature type="domain" description="Nucleotidyl transferase" evidence="7">
    <location>
        <begin position="5"/>
        <end position="274"/>
    </location>
</feature>
<keyword evidence="9" id="KW-1185">Reference proteome</keyword>
<sequence length="299" mass="32112">MTLHKAVIPAAGLGTRFLPATKSTPKEMLPVVDKPAIQYVVEEAAAAGLDDVLLVIGRNKGSIEDHFDSAPEVERALEAKGDDARLDGVRRSSELAHVHFVRQGQPKGLGHAVLQAKHHVGDEPFAVLLGDDLIDERDPLLPTMIELQQRTGGSVVALLEVEPSQISLYGAAAVEALPDGPEDQVRVTGLVEKPAAEDAPSNLAVIGRYVLSPAVFEVLERTAPGRGGEIQLTDALATLADLPAEQGGGVYGVVFRGRRYDTGDRLDYLKAVVRLASDREDLGPDFREWLVNFTPTLKD</sequence>
<evidence type="ECO:0000313" key="9">
    <source>
        <dbReference type="Proteomes" id="UP001316189"/>
    </source>
</evidence>
<dbReference type="EC" id="2.7.7.9" evidence="2 6"/>
<accession>A0ABY5L018</accession>
<keyword evidence="4 6" id="KW-0548">Nucleotidyltransferase</keyword>
<dbReference type="NCBIfam" id="TIGR01099">
    <property type="entry name" value="galU"/>
    <property type="match status" value="1"/>
</dbReference>
<evidence type="ECO:0000256" key="2">
    <source>
        <dbReference type="ARBA" id="ARBA00012415"/>
    </source>
</evidence>
<evidence type="ECO:0000256" key="3">
    <source>
        <dbReference type="ARBA" id="ARBA00022679"/>
    </source>
</evidence>
<dbReference type="Proteomes" id="UP001316189">
    <property type="component" value="Chromosome"/>
</dbReference>
<comment type="similarity">
    <text evidence="1 6">Belongs to the UDPGP type 2 family.</text>
</comment>
<evidence type="ECO:0000259" key="7">
    <source>
        <dbReference type="Pfam" id="PF00483"/>
    </source>
</evidence>
<name>A0ABY5L018_9CELL</name>
<evidence type="ECO:0000256" key="1">
    <source>
        <dbReference type="ARBA" id="ARBA00006890"/>
    </source>
</evidence>
<dbReference type="SUPFAM" id="SSF53448">
    <property type="entry name" value="Nucleotide-diphospho-sugar transferases"/>
    <property type="match status" value="1"/>
</dbReference>
<dbReference type="Gene3D" id="3.90.550.10">
    <property type="entry name" value="Spore Coat Polysaccharide Biosynthesis Protein SpsA, Chain A"/>
    <property type="match status" value="1"/>
</dbReference>
<dbReference type="RefSeq" id="WP_227567842.1">
    <property type="nucleotide sequence ID" value="NZ_CP101988.1"/>
</dbReference>
<dbReference type="EMBL" id="CP101988">
    <property type="protein sequence ID" value="UUI76039.1"/>
    <property type="molecule type" value="Genomic_DNA"/>
</dbReference>
<dbReference type="InterPro" id="IPR005835">
    <property type="entry name" value="NTP_transferase_dom"/>
</dbReference>
<dbReference type="InterPro" id="IPR005771">
    <property type="entry name" value="GalU_uridylyltTrfase_bac/arc"/>
</dbReference>
<evidence type="ECO:0000256" key="6">
    <source>
        <dbReference type="RuleBase" id="RU361259"/>
    </source>
</evidence>